<name>F6DKX7_DESRL</name>
<dbReference type="KEGG" id="dru:Desru_3405"/>
<keyword evidence="1" id="KW-0812">Transmembrane</keyword>
<reference evidence="2 3" key="2">
    <citation type="journal article" date="2012" name="Stand. Genomic Sci.">
        <title>Complete genome sequence of the sulfate-reducing firmicute Desulfotomaculum ruminis type strain (DL(T)).</title>
        <authorList>
            <person name="Spring S."/>
            <person name="Visser M."/>
            <person name="Lu M."/>
            <person name="Copeland A."/>
            <person name="Lapidus A."/>
            <person name="Lucas S."/>
            <person name="Cheng J.F."/>
            <person name="Han C."/>
            <person name="Tapia R."/>
            <person name="Goodwin L.A."/>
            <person name="Pitluck S."/>
            <person name="Ivanova N."/>
            <person name="Land M."/>
            <person name="Hauser L."/>
            <person name="Larimer F."/>
            <person name="Rohde M."/>
            <person name="Goker M."/>
            <person name="Detter J.C."/>
            <person name="Kyrpides N.C."/>
            <person name="Woyke T."/>
            <person name="Schaap P.J."/>
            <person name="Plugge C.M."/>
            <person name="Muyzer G."/>
            <person name="Kuever J."/>
            <person name="Pereira I.A."/>
            <person name="Parshina S.N."/>
            <person name="Bernier-Latmani R."/>
            <person name="Stams A.J."/>
            <person name="Klenk H.P."/>
        </authorList>
    </citation>
    <scope>NUCLEOTIDE SEQUENCE [LARGE SCALE GENOMIC DNA]</scope>
    <source>
        <strain evidence="3">ATCC 23193 / DSM 2154 / NCIB 8452 / DL</strain>
    </source>
</reference>
<dbReference type="AlphaFoldDB" id="F6DKX7"/>
<reference evidence="3" key="1">
    <citation type="submission" date="2011-05" db="EMBL/GenBank/DDBJ databases">
        <title>Complete sequence of Desulfotomaculum ruminis DSM 2154.</title>
        <authorList>
            <person name="Lucas S."/>
            <person name="Copeland A."/>
            <person name="Lapidus A."/>
            <person name="Cheng J.-F."/>
            <person name="Goodwin L."/>
            <person name="Pitluck S."/>
            <person name="Lu M."/>
            <person name="Detter J.C."/>
            <person name="Han C."/>
            <person name="Tapia R."/>
            <person name="Land M."/>
            <person name="Hauser L."/>
            <person name="Kyrpides N."/>
            <person name="Ivanova N."/>
            <person name="Mikhailova N."/>
            <person name="Pagani I."/>
            <person name="Stams A.J.M."/>
            <person name="Plugge C.M."/>
            <person name="Muyzer G."/>
            <person name="Kuever J."/>
            <person name="Parshina S.N."/>
            <person name="Ivanova A.E."/>
            <person name="Nazina T.N."/>
            <person name="Brambilla E."/>
            <person name="Spring S."/>
            <person name="Klenk H.-P."/>
            <person name="Woyke T."/>
        </authorList>
    </citation>
    <scope>NUCLEOTIDE SEQUENCE [LARGE SCALE GENOMIC DNA]</scope>
    <source>
        <strain evidence="3">ATCC 23193 / DSM 2154 / NCIB 8452 / DL</strain>
    </source>
</reference>
<evidence type="ECO:0000313" key="3">
    <source>
        <dbReference type="Proteomes" id="UP000009234"/>
    </source>
</evidence>
<keyword evidence="3" id="KW-1185">Reference proteome</keyword>
<dbReference type="Proteomes" id="UP000009234">
    <property type="component" value="Chromosome"/>
</dbReference>
<organism evidence="2 3">
    <name type="scientific">Desulforamulus ruminis (strain ATCC 23193 / DSM 2154 / NCIMB 8452 / DL)</name>
    <name type="common">Desulfotomaculum ruminis</name>
    <dbReference type="NCBI Taxonomy" id="696281"/>
    <lineage>
        <taxon>Bacteria</taxon>
        <taxon>Bacillati</taxon>
        <taxon>Bacillota</taxon>
        <taxon>Clostridia</taxon>
        <taxon>Eubacteriales</taxon>
        <taxon>Peptococcaceae</taxon>
        <taxon>Desulforamulus</taxon>
    </lineage>
</organism>
<evidence type="ECO:0000313" key="2">
    <source>
        <dbReference type="EMBL" id="AEG61609.1"/>
    </source>
</evidence>
<keyword evidence="1" id="KW-0472">Membrane</keyword>
<dbReference type="HOGENOM" id="CLU_219355_0_0_9"/>
<sequence length="40" mass="4648">MDSMLNFYSQLSRTDLIFMFLAVTAALAATIIGFNRRYRE</sequence>
<gene>
    <name evidence="2" type="ordered locus">Desru_3405</name>
</gene>
<proteinExistence type="predicted"/>
<protein>
    <submittedName>
        <fullName evidence="2">Uncharacterized protein</fullName>
    </submittedName>
</protein>
<keyword evidence="1" id="KW-1133">Transmembrane helix</keyword>
<evidence type="ECO:0000256" key="1">
    <source>
        <dbReference type="SAM" id="Phobius"/>
    </source>
</evidence>
<dbReference type="RefSeq" id="WP_013843355.1">
    <property type="nucleotide sequence ID" value="NC_015589.1"/>
</dbReference>
<accession>F6DKX7</accession>
<feature type="transmembrane region" description="Helical" evidence="1">
    <location>
        <begin position="16"/>
        <end position="34"/>
    </location>
</feature>
<dbReference type="EMBL" id="CP002780">
    <property type="protein sequence ID" value="AEG61609.1"/>
    <property type="molecule type" value="Genomic_DNA"/>
</dbReference>